<evidence type="ECO:0000259" key="1">
    <source>
        <dbReference type="PROSITE" id="PS51332"/>
    </source>
</evidence>
<dbReference type="GO" id="GO:0046872">
    <property type="term" value="F:metal ion binding"/>
    <property type="evidence" value="ECO:0007669"/>
    <property type="project" value="InterPro"/>
</dbReference>
<dbReference type="OrthoDB" id="5498228at2"/>
<dbReference type="SUPFAM" id="SSF52242">
    <property type="entry name" value="Cobalamin (vitamin B12)-binding domain"/>
    <property type="match status" value="1"/>
</dbReference>
<dbReference type="Gene3D" id="3.40.50.280">
    <property type="entry name" value="Cobalamin-binding domain"/>
    <property type="match status" value="1"/>
</dbReference>
<dbReference type="AlphaFoldDB" id="A0A369TZ39"/>
<dbReference type="InterPro" id="IPR036724">
    <property type="entry name" value="Cobalamin-bd_sf"/>
</dbReference>
<evidence type="ECO:0000313" key="3">
    <source>
        <dbReference type="Proteomes" id="UP000253977"/>
    </source>
</evidence>
<dbReference type="PROSITE" id="PS51332">
    <property type="entry name" value="B12_BINDING"/>
    <property type="match status" value="1"/>
</dbReference>
<name>A0A369TZ39_9RHOB</name>
<feature type="domain" description="B12-binding" evidence="1">
    <location>
        <begin position="134"/>
        <end position="261"/>
    </location>
</feature>
<dbReference type="GO" id="GO:0031419">
    <property type="term" value="F:cobalamin binding"/>
    <property type="evidence" value="ECO:0007669"/>
    <property type="project" value="InterPro"/>
</dbReference>
<gene>
    <name evidence="2" type="ORF">DU478_01845</name>
</gene>
<sequence>MDSDPPFHGRAPHHERERPDISVLATTVLSVLGDKGDQGCRQVRSSMVDALIDATLAPGQFDGKLVLDALARGRLGAEEIVDIYIPEAARRMGAMWVADDLSFARVTIGSARLQGLLALLAAPWSAGTSGTRSRIEALLVLQGDDAHTLGPHVAASQMRRLGVGVRILFNQDAKIVLRMLQEDCFDLILFSTSRTEALAPIAQMVKRMRAELSRVPPVVLGGLVQDLAEKVQERTGVDLVTTDVRAALRLCEREKQKTRSLAG</sequence>
<comment type="caution">
    <text evidence="2">The sequence shown here is derived from an EMBL/GenBank/DDBJ whole genome shotgun (WGS) entry which is preliminary data.</text>
</comment>
<dbReference type="EMBL" id="QPMK01000001">
    <property type="protein sequence ID" value="RDD68236.1"/>
    <property type="molecule type" value="Genomic_DNA"/>
</dbReference>
<evidence type="ECO:0000313" key="2">
    <source>
        <dbReference type="EMBL" id="RDD68236.1"/>
    </source>
</evidence>
<organism evidence="2 3">
    <name type="scientific">Thalassococcus profundi</name>
    <dbReference type="NCBI Taxonomy" id="2282382"/>
    <lineage>
        <taxon>Bacteria</taxon>
        <taxon>Pseudomonadati</taxon>
        <taxon>Pseudomonadota</taxon>
        <taxon>Alphaproteobacteria</taxon>
        <taxon>Rhodobacterales</taxon>
        <taxon>Roseobacteraceae</taxon>
        <taxon>Thalassococcus</taxon>
    </lineage>
</organism>
<proteinExistence type="predicted"/>
<keyword evidence="3" id="KW-1185">Reference proteome</keyword>
<dbReference type="RefSeq" id="WP_114509216.1">
    <property type="nucleotide sequence ID" value="NZ_QPMK01000001.1"/>
</dbReference>
<accession>A0A369TZ39</accession>
<protein>
    <recommendedName>
        <fullName evidence="1">B12-binding domain-containing protein</fullName>
    </recommendedName>
</protein>
<dbReference type="Proteomes" id="UP000253977">
    <property type="component" value="Unassembled WGS sequence"/>
</dbReference>
<dbReference type="InterPro" id="IPR006158">
    <property type="entry name" value="Cobalamin-bd"/>
</dbReference>
<reference evidence="2 3" key="1">
    <citation type="submission" date="2018-07" db="EMBL/GenBank/DDBJ databases">
        <title>Thalassococcus profundi sp. nov., a marine bacterium isolated from deep seawater of Okinawa Trough.</title>
        <authorList>
            <person name="Yu M."/>
        </authorList>
    </citation>
    <scope>NUCLEOTIDE SEQUENCE [LARGE SCALE GENOMIC DNA]</scope>
    <source>
        <strain evidence="2 3">WRAS1</strain>
    </source>
</reference>